<dbReference type="EMBL" id="CAJJDP010000034">
    <property type="protein sequence ID" value="CAD8158041.1"/>
    <property type="molecule type" value="Genomic_DNA"/>
</dbReference>
<evidence type="ECO:0000313" key="3">
    <source>
        <dbReference type="Proteomes" id="UP000683925"/>
    </source>
</evidence>
<sequence>MTKKDSINFLQHTKQIRRDQKGGRVNIMRRQDESDQITNYEEIIKQCLERMKKTQGALTEEFLEAQDQTRWGGF</sequence>
<organism evidence="1 3">
    <name type="scientific">Paramecium octaurelia</name>
    <dbReference type="NCBI Taxonomy" id="43137"/>
    <lineage>
        <taxon>Eukaryota</taxon>
        <taxon>Sar</taxon>
        <taxon>Alveolata</taxon>
        <taxon>Ciliophora</taxon>
        <taxon>Intramacronucleata</taxon>
        <taxon>Oligohymenophorea</taxon>
        <taxon>Peniculida</taxon>
        <taxon>Parameciidae</taxon>
        <taxon>Paramecium</taxon>
    </lineage>
</organism>
<name>A0A8S1TYU4_PAROT</name>
<comment type="caution">
    <text evidence="1">The sequence shown here is derived from an EMBL/GenBank/DDBJ whole genome shotgun (WGS) entry which is preliminary data.</text>
</comment>
<dbReference type="AlphaFoldDB" id="A0A8S1TYU4"/>
<proteinExistence type="predicted"/>
<keyword evidence="3" id="KW-1185">Reference proteome</keyword>
<evidence type="ECO:0000313" key="2">
    <source>
        <dbReference type="EMBL" id="CAD8158041.1"/>
    </source>
</evidence>
<dbReference type="EMBL" id="CAJJDP010000034">
    <property type="protein sequence ID" value="CAD8158035.1"/>
    <property type="molecule type" value="Genomic_DNA"/>
</dbReference>
<accession>A0A8S1TYU4</accession>
<reference evidence="1" key="1">
    <citation type="submission" date="2021-01" db="EMBL/GenBank/DDBJ databases">
        <authorList>
            <consortium name="Genoscope - CEA"/>
            <person name="William W."/>
        </authorList>
    </citation>
    <scope>NUCLEOTIDE SEQUENCE</scope>
</reference>
<protein>
    <submittedName>
        <fullName evidence="1">Uncharacterized protein</fullName>
    </submittedName>
</protein>
<dbReference type="Proteomes" id="UP000683925">
    <property type="component" value="Unassembled WGS sequence"/>
</dbReference>
<evidence type="ECO:0000313" key="1">
    <source>
        <dbReference type="EMBL" id="CAD8158035.1"/>
    </source>
</evidence>
<gene>
    <name evidence="1" type="ORF">POCTA_138.1.T0340304</name>
    <name evidence="2" type="ORF">POCTA_138.1.T0340307</name>
</gene>